<dbReference type="PANTHER" id="PTHR37604">
    <property type="entry name" value="TRANSCRIPTION INITIATION FACTOR TFIID SUBUNIT"/>
    <property type="match status" value="1"/>
</dbReference>
<evidence type="ECO:0000313" key="1">
    <source>
        <dbReference type="EMBL" id="MCI24122.1"/>
    </source>
</evidence>
<dbReference type="AlphaFoldDB" id="A0A392QJT8"/>
<proteinExistence type="predicted"/>
<feature type="non-terminal residue" evidence="1">
    <location>
        <position position="43"/>
    </location>
</feature>
<keyword evidence="2" id="KW-1185">Reference proteome</keyword>
<name>A0A392QJT8_9FABA</name>
<dbReference type="PANTHER" id="PTHR37604:SF1">
    <property type="entry name" value="TRANSCRIPTION INITIATION FACTOR TFIID SUBUNIT"/>
    <property type="match status" value="1"/>
</dbReference>
<accession>A0A392QJT8</accession>
<reference evidence="1 2" key="1">
    <citation type="journal article" date="2018" name="Front. Plant Sci.">
        <title>Red Clover (Trifolium pratense) and Zigzag Clover (T. medium) - A Picture of Genomic Similarities and Differences.</title>
        <authorList>
            <person name="Dluhosova J."/>
            <person name="Istvanek J."/>
            <person name="Nedelnik J."/>
            <person name="Repkova J."/>
        </authorList>
    </citation>
    <scope>NUCLEOTIDE SEQUENCE [LARGE SCALE GENOMIC DNA]</scope>
    <source>
        <strain evidence="2">cv. 10/8</strain>
        <tissue evidence="1">Leaf</tissue>
    </source>
</reference>
<sequence length="43" mass="4782">MSLLGDDGRGYELARKLETAGTWRTWLGDSNYTNFAPFLSSPS</sequence>
<dbReference type="EMBL" id="LXQA010139669">
    <property type="protein sequence ID" value="MCI24122.1"/>
    <property type="molecule type" value="Genomic_DNA"/>
</dbReference>
<comment type="caution">
    <text evidence="1">The sequence shown here is derived from an EMBL/GenBank/DDBJ whole genome shotgun (WGS) entry which is preliminary data.</text>
</comment>
<dbReference type="Proteomes" id="UP000265520">
    <property type="component" value="Unassembled WGS sequence"/>
</dbReference>
<organism evidence="1 2">
    <name type="scientific">Trifolium medium</name>
    <dbReference type="NCBI Taxonomy" id="97028"/>
    <lineage>
        <taxon>Eukaryota</taxon>
        <taxon>Viridiplantae</taxon>
        <taxon>Streptophyta</taxon>
        <taxon>Embryophyta</taxon>
        <taxon>Tracheophyta</taxon>
        <taxon>Spermatophyta</taxon>
        <taxon>Magnoliopsida</taxon>
        <taxon>eudicotyledons</taxon>
        <taxon>Gunneridae</taxon>
        <taxon>Pentapetalae</taxon>
        <taxon>rosids</taxon>
        <taxon>fabids</taxon>
        <taxon>Fabales</taxon>
        <taxon>Fabaceae</taxon>
        <taxon>Papilionoideae</taxon>
        <taxon>50 kb inversion clade</taxon>
        <taxon>NPAAA clade</taxon>
        <taxon>Hologalegina</taxon>
        <taxon>IRL clade</taxon>
        <taxon>Trifolieae</taxon>
        <taxon>Trifolium</taxon>
    </lineage>
</organism>
<protein>
    <submittedName>
        <fullName evidence="1">Mediator of RNA polymerase II transcription subunit</fullName>
    </submittedName>
</protein>
<evidence type="ECO:0000313" key="2">
    <source>
        <dbReference type="Proteomes" id="UP000265520"/>
    </source>
</evidence>